<dbReference type="AlphaFoldDB" id="A0A8C6UF05"/>
<keyword evidence="2" id="KW-0732">Signal</keyword>
<dbReference type="Ensembl" id="ENSNMLT00000036692.1">
    <property type="protein sequence ID" value="ENSNMLP00000032962.1"/>
    <property type="gene ID" value="ENSNMLG00000020558.1"/>
</dbReference>
<keyword evidence="4" id="KW-1185">Reference proteome</keyword>
<proteinExistence type="predicted"/>
<feature type="chain" id="PRO_5034066381" evidence="2">
    <location>
        <begin position="36"/>
        <end position="133"/>
    </location>
</feature>
<accession>A0A8C6UF05</accession>
<organism evidence="3 4">
    <name type="scientific">Neogobius melanostomus</name>
    <name type="common">round goby</name>
    <dbReference type="NCBI Taxonomy" id="47308"/>
    <lineage>
        <taxon>Eukaryota</taxon>
        <taxon>Metazoa</taxon>
        <taxon>Chordata</taxon>
        <taxon>Craniata</taxon>
        <taxon>Vertebrata</taxon>
        <taxon>Euteleostomi</taxon>
        <taxon>Actinopterygii</taxon>
        <taxon>Neopterygii</taxon>
        <taxon>Teleostei</taxon>
        <taxon>Neoteleostei</taxon>
        <taxon>Acanthomorphata</taxon>
        <taxon>Gobiaria</taxon>
        <taxon>Gobiiformes</taxon>
        <taxon>Gobioidei</taxon>
        <taxon>Gobiidae</taxon>
        <taxon>Benthophilinae</taxon>
        <taxon>Neogobiini</taxon>
        <taxon>Neogobius</taxon>
    </lineage>
</organism>
<feature type="signal peptide" evidence="2">
    <location>
        <begin position="1"/>
        <end position="35"/>
    </location>
</feature>
<evidence type="ECO:0000313" key="3">
    <source>
        <dbReference type="Ensembl" id="ENSNMLP00000032962.1"/>
    </source>
</evidence>
<evidence type="ECO:0000256" key="1">
    <source>
        <dbReference type="SAM" id="Phobius"/>
    </source>
</evidence>
<keyword evidence="1" id="KW-0472">Membrane</keyword>
<feature type="transmembrane region" description="Helical" evidence="1">
    <location>
        <begin position="79"/>
        <end position="100"/>
    </location>
</feature>
<evidence type="ECO:0000313" key="4">
    <source>
        <dbReference type="Proteomes" id="UP000694523"/>
    </source>
</evidence>
<protein>
    <submittedName>
        <fullName evidence="3">Uncharacterized protein</fullName>
    </submittedName>
</protein>
<name>A0A8C6UF05_9GOBI</name>
<evidence type="ECO:0000256" key="2">
    <source>
        <dbReference type="SAM" id="SignalP"/>
    </source>
</evidence>
<keyword evidence="1" id="KW-1133">Transmembrane helix</keyword>
<reference evidence="3" key="1">
    <citation type="submission" date="2025-08" db="UniProtKB">
        <authorList>
            <consortium name="Ensembl"/>
        </authorList>
    </citation>
    <scope>IDENTIFICATION</scope>
</reference>
<dbReference type="Proteomes" id="UP000694523">
    <property type="component" value="Unplaced"/>
</dbReference>
<sequence>MDGWISPEPPRTLLISLLVIVQIKFLSLVPPPCHGCIILTTTVLLPASAVLSSPCFELLCQHSSVCLPSLWGYGCSPHVIAQCVLTMLALVIYWWSFSFLNTNHVQFVHRNNSNETQDYVVKNSKCSGNRDLP</sequence>
<keyword evidence="1" id="KW-0812">Transmembrane</keyword>
<reference evidence="3" key="2">
    <citation type="submission" date="2025-09" db="UniProtKB">
        <authorList>
            <consortium name="Ensembl"/>
        </authorList>
    </citation>
    <scope>IDENTIFICATION</scope>
</reference>